<evidence type="ECO:0000313" key="4">
    <source>
        <dbReference type="EMBL" id="MBU9724637.1"/>
    </source>
</evidence>
<evidence type="ECO:0000256" key="1">
    <source>
        <dbReference type="SAM" id="Coils"/>
    </source>
</evidence>
<accession>A0ABS6K1B1</accession>
<reference evidence="4 5" key="1">
    <citation type="submission" date="2021-06" db="EMBL/GenBank/DDBJ databases">
        <title>Description of novel taxa of the family Lachnospiraceae.</title>
        <authorList>
            <person name="Chaplin A.V."/>
            <person name="Sokolova S.R."/>
            <person name="Pikina A.P."/>
            <person name="Korzhanova M."/>
            <person name="Belova V."/>
            <person name="Korostin D."/>
            <person name="Efimov B.A."/>
        </authorList>
    </citation>
    <scope>NUCLEOTIDE SEQUENCE [LARGE SCALE GENOMIC DNA]</scope>
    <source>
        <strain evidence="4 5">ASD4241</strain>
    </source>
</reference>
<sequence>MKKVQPAEELLEYYKSLYESEQKKVEDLESQLEESEKEIEELKFHLDRIKGSFVWRLSKPFRGALHVYERTRDRLRRYGNVRGILRKIRSKMREKKAASRIHGTKSFPGPEEVQRQRKEKFPKDVKISILVPLYNTPENFLREMIDSVLWQTYQNWELCLADGSDDAHEYVGEICREYQKDTRIKYKKITENLGISGNTNVCLELATGNFIGLFDHDDILHPSVLYEVVKVICDKNADYVYTDEATFEGKNINNMIVLHFKPDYSIDTLRANNYICHFSVFDVKLLDKTGLFRSAYDGSQDHDLILRLTTAAKNVQHIPKILYYWRSHKNSVASDINAKTYAIDAAKRAVQDHLKQCGLEAKIESTRAFPTIFRLKYKLTAEPLISILIPNKDHKEDLSRCIDSIINKSTYQNFEIIVIENNSAEPEIFDYYEVIKKHPQIRVVTYEGSFNYSAINNFGVTFAKGEYLLFLNNDVKVITREWIEELLMYAQRPDVGAVGCKLYYSDNTIQHAGIVIGLGAHRAAGHTHYKEPKQNLGYMGRLCYAQNVTAVTGACLFVSRSIYDEVGGLDESFAVALNDVDFCLKIRKKGYLNVFTPFAELYHYESKSRGLEDDKAKAERYNEETARFRDKWKQELEAGDPYYNKNFSLDYSDYSLKLE</sequence>
<evidence type="ECO:0000313" key="5">
    <source>
        <dbReference type="Proteomes" id="UP001314681"/>
    </source>
</evidence>
<dbReference type="CDD" id="cd04184">
    <property type="entry name" value="GT2_RfbC_Mx_like"/>
    <property type="match status" value="1"/>
</dbReference>
<gene>
    <name evidence="4" type="ORF">KTH90_01275</name>
</gene>
<feature type="region of interest" description="Disordered" evidence="2">
    <location>
        <begin position="94"/>
        <end position="116"/>
    </location>
</feature>
<dbReference type="Proteomes" id="UP001314681">
    <property type="component" value="Unassembled WGS sequence"/>
</dbReference>
<dbReference type="SUPFAM" id="SSF53448">
    <property type="entry name" value="Nucleotide-diphospho-sugar transferases"/>
    <property type="match status" value="2"/>
</dbReference>
<feature type="domain" description="Glycosyltransferase 2-like" evidence="3">
    <location>
        <begin position="386"/>
        <end position="566"/>
    </location>
</feature>
<comment type="caution">
    <text evidence="4">The sequence shown here is derived from an EMBL/GenBank/DDBJ whole genome shotgun (WGS) entry which is preliminary data.</text>
</comment>
<protein>
    <submittedName>
        <fullName evidence="4">Glycosyltransferase family 2 protein</fullName>
    </submittedName>
</protein>
<dbReference type="InterPro" id="IPR029044">
    <property type="entry name" value="Nucleotide-diphossugar_trans"/>
</dbReference>
<keyword evidence="1" id="KW-0175">Coiled coil</keyword>
<feature type="compositionally biased region" description="Basic residues" evidence="2">
    <location>
        <begin position="94"/>
        <end position="103"/>
    </location>
</feature>
<proteinExistence type="predicted"/>
<dbReference type="RefSeq" id="WP_158351719.1">
    <property type="nucleotide sequence ID" value="NZ_JAHQCX010000001.1"/>
</dbReference>
<feature type="domain" description="Glycosyltransferase 2-like" evidence="3">
    <location>
        <begin position="128"/>
        <end position="278"/>
    </location>
</feature>
<dbReference type="PANTHER" id="PTHR43179">
    <property type="entry name" value="RHAMNOSYLTRANSFERASE WBBL"/>
    <property type="match status" value="1"/>
</dbReference>
<dbReference type="EMBL" id="JAHQCX010000001">
    <property type="protein sequence ID" value="MBU9724637.1"/>
    <property type="molecule type" value="Genomic_DNA"/>
</dbReference>
<name>A0ABS6K1B1_9FIRM</name>
<organism evidence="4 5">
    <name type="scientific">Diplocloster modestus</name>
    <dbReference type="NCBI Taxonomy" id="2850322"/>
    <lineage>
        <taxon>Bacteria</taxon>
        <taxon>Bacillati</taxon>
        <taxon>Bacillota</taxon>
        <taxon>Clostridia</taxon>
        <taxon>Lachnospirales</taxon>
        <taxon>Lachnospiraceae</taxon>
        <taxon>Diplocloster</taxon>
    </lineage>
</organism>
<keyword evidence="5" id="KW-1185">Reference proteome</keyword>
<evidence type="ECO:0000259" key="3">
    <source>
        <dbReference type="Pfam" id="PF00535"/>
    </source>
</evidence>
<feature type="coiled-coil region" evidence="1">
    <location>
        <begin position="11"/>
        <end position="52"/>
    </location>
</feature>
<dbReference type="Pfam" id="PF00535">
    <property type="entry name" value="Glycos_transf_2"/>
    <property type="match status" value="2"/>
</dbReference>
<evidence type="ECO:0000256" key="2">
    <source>
        <dbReference type="SAM" id="MobiDB-lite"/>
    </source>
</evidence>
<dbReference type="Gene3D" id="3.90.550.10">
    <property type="entry name" value="Spore Coat Polysaccharide Biosynthesis Protein SpsA, Chain A"/>
    <property type="match status" value="2"/>
</dbReference>
<dbReference type="CDD" id="cd04186">
    <property type="entry name" value="GT_2_like_c"/>
    <property type="match status" value="1"/>
</dbReference>
<dbReference type="PANTHER" id="PTHR43179:SF7">
    <property type="entry name" value="RHAMNOSYLTRANSFERASE WBBL"/>
    <property type="match status" value="1"/>
</dbReference>
<dbReference type="InterPro" id="IPR001173">
    <property type="entry name" value="Glyco_trans_2-like"/>
</dbReference>